<dbReference type="EMBL" id="JAATJV010414195">
    <property type="protein sequence ID" value="MBZ3887197.1"/>
    <property type="molecule type" value="Genomic_DNA"/>
</dbReference>
<feature type="compositionally biased region" description="Basic and acidic residues" evidence="6">
    <location>
        <begin position="906"/>
        <end position="922"/>
    </location>
</feature>
<name>A0AA41NBA3_SCICA</name>
<feature type="region of interest" description="Disordered" evidence="6">
    <location>
        <begin position="341"/>
        <end position="379"/>
    </location>
</feature>
<proteinExistence type="inferred from homology"/>
<keyword evidence="2 7" id="KW-0812">Transmembrane</keyword>
<dbReference type="GO" id="GO:0016020">
    <property type="term" value="C:membrane"/>
    <property type="evidence" value="ECO:0007669"/>
    <property type="project" value="UniProtKB-SubCell"/>
</dbReference>
<dbReference type="Proteomes" id="UP001166674">
    <property type="component" value="Unassembled WGS sequence"/>
</dbReference>
<feature type="region of interest" description="Disordered" evidence="6">
    <location>
        <begin position="901"/>
        <end position="923"/>
    </location>
</feature>
<evidence type="ECO:0000259" key="8">
    <source>
        <dbReference type="Pfam" id="PF14650"/>
    </source>
</evidence>
<dbReference type="AlphaFoldDB" id="A0AA41NBA3"/>
<evidence type="ECO:0000313" key="10">
    <source>
        <dbReference type="EMBL" id="MBZ3887197.1"/>
    </source>
</evidence>
<keyword evidence="3 7" id="KW-1133">Transmembrane helix</keyword>
<dbReference type="PANTHER" id="PTHR21859">
    <property type="entry name" value="ACROSOME-SPECIFIC PROTEIN"/>
    <property type="match status" value="1"/>
</dbReference>
<feature type="region of interest" description="Disordered" evidence="6">
    <location>
        <begin position="795"/>
        <end position="851"/>
    </location>
</feature>
<evidence type="ECO:0000256" key="3">
    <source>
        <dbReference type="ARBA" id="ARBA00022989"/>
    </source>
</evidence>
<keyword evidence="4 7" id="KW-0472">Membrane</keyword>
<evidence type="ECO:0000256" key="1">
    <source>
        <dbReference type="ARBA" id="ARBA00004167"/>
    </source>
</evidence>
<evidence type="ECO:0000256" key="7">
    <source>
        <dbReference type="SAM" id="Phobius"/>
    </source>
</evidence>
<dbReference type="GO" id="GO:0030154">
    <property type="term" value="P:cell differentiation"/>
    <property type="evidence" value="ECO:0007669"/>
    <property type="project" value="UniProtKB-KW"/>
</dbReference>
<keyword evidence="11" id="KW-1185">Reference proteome</keyword>
<feature type="domain" description="SPATA31-like" evidence="9">
    <location>
        <begin position="28"/>
        <end position="111"/>
    </location>
</feature>
<sequence length="1023" mass="114584">MWHVWLTLLVLVAMLVIVLLLMIEKRCRKKSRKKKGILKACRDCRKKVEETQQLALILQSHLRKFHDKVRFLQLLHEDAPGEVFKPRPVGAHQSPRQNVEDSSSATLSLLASLVPLTNNPLPLASSLSESKEDQSSLNTIPLGTVPEGSLSGNSYWASLITAISGLDCISYFILFFSWWWTTTKALFFSTWTYGKSQKEKHLSHHPPDPTLWGDPTHQQVEAKGLSFINPDVQKLLEMLITKRAELKMWKENAKNESSFKPMTPDHYLDSLGKMLKSLGGKRHTTAQRFWNTKGKPEQLPGSQNFSYHKALGDPLEHKRSQLFWGLPSLHSESLVATAWVPKRSSSARSKPVTFNEVSDSSLVQPQAEESPQISQDQPLPNCVAQPQCLTQTLPPSVAQVQNNTQLTSSLQNLPPSSPPQNRTHRTICPTSQEEVWPLIPTENQHVERPPQKQQKHRKVLPSSLQKSQEAKSQSTLKHHQGSRPSLIPKSAPILPGDSKSTKFHERSEQHRLERFITHEHQAGPPCRLPASQDFTQTQGKFPRKCCGCQTKDKHGHFLTAQPAELAYESRKGVQKVKSTCSGRFLKGPEQDIKRRDPEDLPWKSRSTPVKVLEGEKEDFESDLMRPGKCDSGSDLSTGLNKKLLEKILHDHLSKKLVQINEGIIPVYVRGSWLAANYTFPKSNTHKKHINLAFSKDQQSRVNTSQNLFFLDPGTHLMLETDIMRSRVRHRWSPQLQALDPMNHSFGERPPLPLPLSASPLDSCDSRANSISKVASFPEELPWKGPEEKVVKKMSVPTLQSPLPDPSPAERQKAWRGTPLGGSHEPSVVPPTNQEDHLPSQPHNYSLPGRTQNGRIIMGTARGSLKPSPSLAKARCEPWEERGGMVSGDPCCGTAMLEIKLQSQSSRSEETRRTEVEKEEPPKWEVTVSPLPAREMSDPPESYTEKRKHHFLQSLCPSKKGIGQEDSLEKVKPLSSTAQTQGSVISKVLTDNGTAKAQNIMTAVQQILVDKLGHQHGGGLPELN</sequence>
<gene>
    <name evidence="10" type="ORF">SUZIE_191745</name>
</gene>
<feature type="compositionally biased region" description="Basic and acidic residues" evidence="6">
    <location>
        <begin position="586"/>
        <end position="602"/>
    </location>
</feature>
<dbReference type="Pfam" id="PF15371">
    <property type="entry name" value="DUF4599"/>
    <property type="match status" value="1"/>
</dbReference>
<comment type="subcellular location">
    <subcellularLocation>
        <location evidence="1">Membrane</location>
        <topology evidence="1">Single-pass membrane protein</topology>
    </subcellularLocation>
</comment>
<feature type="region of interest" description="Disordered" evidence="6">
    <location>
        <begin position="584"/>
        <end position="604"/>
    </location>
</feature>
<dbReference type="Pfam" id="PF14650">
    <property type="entry name" value="FAM75"/>
    <property type="match status" value="1"/>
</dbReference>
<evidence type="ECO:0000256" key="6">
    <source>
        <dbReference type="SAM" id="MobiDB-lite"/>
    </source>
</evidence>
<feature type="domain" description="SPATA31" evidence="8">
    <location>
        <begin position="303"/>
        <end position="672"/>
    </location>
</feature>
<evidence type="ECO:0000256" key="5">
    <source>
        <dbReference type="ARBA" id="ARBA00035009"/>
    </source>
</evidence>
<evidence type="ECO:0000256" key="4">
    <source>
        <dbReference type="ARBA" id="ARBA00023136"/>
    </source>
</evidence>
<feature type="compositionally biased region" description="Polar residues" evidence="6">
    <location>
        <begin position="355"/>
        <end position="378"/>
    </location>
</feature>
<comment type="caution">
    <text evidence="10">The sequence shown here is derived from an EMBL/GenBank/DDBJ whole genome shotgun (WGS) entry which is preliminary data.</text>
</comment>
<feature type="transmembrane region" description="Helical" evidence="7">
    <location>
        <begin position="6"/>
        <end position="23"/>
    </location>
</feature>
<evidence type="ECO:0000313" key="11">
    <source>
        <dbReference type="Proteomes" id="UP001166674"/>
    </source>
</evidence>
<comment type="similarity">
    <text evidence="5">Belongs to the SPATA31 family.</text>
</comment>
<dbReference type="InterPro" id="IPR027970">
    <property type="entry name" value="SPATA31-like"/>
</dbReference>
<feature type="region of interest" description="Disordered" evidence="6">
    <location>
        <begin position="445"/>
        <end position="507"/>
    </location>
</feature>
<feature type="compositionally biased region" description="Polar residues" evidence="6">
    <location>
        <begin position="462"/>
        <end position="475"/>
    </location>
</feature>
<evidence type="ECO:0000259" key="9">
    <source>
        <dbReference type="Pfam" id="PF15371"/>
    </source>
</evidence>
<protein>
    <submittedName>
        <fullName evidence="10">Spermatogenesis-associated protein 31E1</fullName>
    </submittedName>
</protein>
<dbReference type="PANTHER" id="PTHR21859:SF58">
    <property type="entry name" value="SPERMATOGENESIS-ASSOCIATED PROTEIN 31E1"/>
    <property type="match status" value="1"/>
</dbReference>
<organism evidence="10 11">
    <name type="scientific">Sciurus carolinensis</name>
    <name type="common">Eastern gray squirrel</name>
    <dbReference type="NCBI Taxonomy" id="30640"/>
    <lineage>
        <taxon>Eukaryota</taxon>
        <taxon>Metazoa</taxon>
        <taxon>Chordata</taxon>
        <taxon>Craniata</taxon>
        <taxon>Vertebrata</taxon>
        <taxon>Euteleostomi</taxon>
        <taxon>Mammalia</taxon>
        <taxon>Eutheria</taxon>
        <taxon>Euarchontoglires</taxon>
        <taxon>Glires</taxon>
        <taxon>Rodentia</taxon>
        <taxon>Sciuromorpha</taxon>
        <taxon>Sciuridae</taxon>
        <taxon>Sciurinae</taxon>
        <taxon>Sciurini</taxon>
        <taxon>Sciurus</taxon>
    </lineage>
</organism>
<feature type="transmembrane region" description="Helical" evidence="7">
    <location>
        <begin position="155"/>
        <end position="180"/>
    </location>
</feature>
<feature type="compositionally biased region" description="Polar residues" evidence="6">
    <location>
        <begin position="840"/>
        <end position="851"/>
    </location>
</feature>
<reference evidence="10" key="1">
    <citation type="submission" date="2020-03" db="EMBL/GenBank/DDBJ databases">
        <title>Studies in the Genomics of Life Span.</title>
        <authorList>
            <person name="Glass D."/>
        </authorList>
    </citation>
    <scope>NUCLEOTIDE SEQUENCE</scope>
    <source>
        <strain evidence="10">SUZIE</strain>
        <tissue evidence="10">Muscle</tissue>
    </source>
</reference>
<accession>A0AA41NBA3</accession>
<evidence type="ECO:0000256" key="2">
    <source>
        <dbReference type="ARBA" id="ARBA00022692"/>
    </source>
</evidence>
<dbReference type="GO" id="GO:0007283">
    <property type="term" value="P:spermatogenesis"/>
    <property type="evidence" value="ECO:0007669"/>
    <property type="project" value="UniProtKB-KW"/>
</dbReference>
<dbReference type="InterPro" id="IPR039509">
    <property type="entry name" value="SPATA31"/>
</dbReference>